<protein>
    <recommendedName>
        <fullName evidence="1">HTH luxR-type domain-containing protein</fullName>
    </recommendedName>
</protein>
<dbReference type="InterPro" id="IPR000792">
    <property type="entry name" value="Tscrpt_reg_LuxR_C"/>
</dbReference>
<sequence length="119" mass="13888">MTIPRFKSQLKGPKIPIPVRAIRLIEGWFVTEEMIEKLYRLPPQLNRVLRLKTLGLSYKEIALTMKITEETTRYHLKRLRKRLGIKTTDELIVLAIVTGFVKQVDFSLNPRSPMYPPVV</sequence>
<dbReference type="AlphaFoldDB" id="A0A1G2TWW3"/>
<dbReference type="SUPFAM" id="SSF46894">
    <property type="entry name" value="C-terminal effector domain of the bipartite response regulators"/>
    <property type="match status" value="1"/>
</dbReference>
<dbReference type="InterPro" id="IPR036388">
    <property type="entry name" value="WH-like_DNA-bd_sf"/>
</dbReference>
<evidence type="ECO:0000259" key="1">
    <source>
        <dbReference type="SMART" id="SM00421"/>
    </source>
</evidence>
<dbReference type="EMBL" id="MHWB01000010">
    <property type="protein sequence ID" value="OHB01724.1"/>
    <property type="molecule type" value="Genomic_DNA"/>
</dbReference>
<feature type="domain" description="HTH luxR-type" evidence="1">
    <location>
        <begin position="38"/>
        <end position="95"/>
    </location>
</feature>
<dbReference type="SMART" id="SM00421">
    <property type="entry name" value="HTH_LUXR"/>
    <property type="match status" value="1"/>
</dbReference>
<organism evidence="2 3">
    <name type="scientific">Candidatus Zambryskibacteria bacterium RIFCSPLOWO2_01_FULL_39_39</name>
    <dbReference type="NCBI Taxonomy" id="1802758"/>
    <lineage>
        <taxon>Bacteria</taxon>
        <taxon>Candidatus Zambryskiibacteriota</taxon>
    </lineage>
</organism>
<dbReference type="Pfam" id="PF08281">
    <property type="entry name" value="Sigma70_r4_2"/>
    <property type="match status" value="1"/>
</dbReference>
<dbReference type="Proteomes" id="UP000177707">
    <property type="component" value="Unassembled WGS sequence"/>
</dbReference>
<reference evidence="2 3" key="1">
    <citation type="journal article" date="2016" name="Nat. Commun.">
        <title>Thousands of microbial genomes shed light on interconnected biogeochemical processes in an aquifer system.</title>
        <authorList>
            <person name="Anantharaman K."/>
            <person name="Brown C.T."/>
            <person name="Hug L.A."/>
            <person name="Sharon I."/>
            <person name="Castelle C.J."/>
            <person name="Probst A.J."/>
            <person name="Thomas B.C."/>
            <person name="Singh A."/>
            <person name="Wilkins M.J."/>
            <person name="Karaoz U."/>
            <person name="Brodie E.L."/>
            <person name="Williams K.H."/>
            <person name="Hubbard S.S."/>
            <person name="Banfield J.F."/>
        </authorList>
    </citation>
    <scope>NUCLEOTIDE SEQUENCE [LARGE SCALE GENOMIC DNA]</scope>
</reference>
<accession>A0A1G2TWW3</accession>
<proteinExistence type="predicted"/>
<dbReference type="Gene3D" id="1.10.10.10">
    <property type="entry name" value="Winged helix-like DNA-binding domain superfamily/Winged helix DNA-binding domain"/>
    <property type="match status" value="1"/>
</dbReference>
<dbReference type="GO" id="GO:0006352">
    <property type="term" value="P:DNA-templated transcription initiation"/>
    <property type="evidence" value="ECO:0007669"/>
    <property type="project" value="InterPro"/>
</dbReference>
<dbReference type="STRING" id="1802758.A3A96_04130"/>
<dbReference type="InterPro" id="IPR013249">
    <property type="entry name" value="RNA_pol_sigma70_r4_t2"/>
</dbReference>
<evidence type="ECO:0000313" key="3">
    <source>
        <dbReference type="Proteomes" id="UP000177707"/>
    </source>
</evidence>
<name>A0A1G2TWW3_9BACT</name>
<dbReference type="PRINTS" id="PR00038">
    <property type="entry name" value="HTHLUXR"/>
</dbReference>
<evidence type="ECO:0000313" key="2">
    <source>
        <dbReference type="EMBL" id="OHB01724.1"/>
    </source>
</evidence>
<dbReference type="GO" id="GO:0003677">
    <property type="term" value="F:DNA binding"/>
    <property type="evidence" value="ECO:0007669"/>
    <property type="project" value="InterPro"/>
</dbReference>
<dbReference type="InterPro" id="IPR016032">
    <property type="entry name" value="Sig_transdc_resp-reg_C-effctor"/>
</dbReference>
<comment type="caution">
    <text evidence="2">The sequence shown here is derived from an EMBL/GenBank/DDBJ whole genome shotgun (WGS) entry which is preliminary data.</text>
</comment>
<gene>
    <name evidence="2" type="ORF">A3A96_04130</name>
</gene>
<dbReference type="GO" id="GO:0016987">
    <property type="term" value="F:sigma factor activity"/>
    <property type="evidence" value="ECO:0007669"/>
    <property type="project" value="InterPro"/>
</dbReference>